<feature type="domain" description="Pyruvate/ketoisovalerate oxidoreductase catalytic" evidence="2">
    <location>
        <begin position="16"/>
        <end position="182"/>
    </location>
</feature>
<name>A0A3D4V5M6_9BACT</name>
<dbReference type="CDD" id="cd07034">
    <property type="entry name" value="TPP_PYR_PFOR_IOR-alpha_like"/>
    <property type="match status" value="1"/>
</dbReference>
<evidence type="ECO:0000313" key="5">
    <source>
        <dbReference type="Proteomes" id="UP000264071"/>
    </source>
</evidence>
<dbReference type="InterPro" id="IPR022367">
    <property type="entry name" value="2-oxoacid/accept_OxRdtase_asu"/>
</dbReference>
<dbReference type="InterPro" id="IPR009014">
    <property type="entry name" value="Transketo_C/PFOR_II"/>
</dbReference>
<dbReference type="InterPro" id="IPR019752">
    <property type="entry name" value="Pyrv/ketoisovalerate_OxRed_cat"/>
</dbReference>
<dbReference type="InterPro" id="IPR002880">
    <property type="entry name" value="Pyrv_Fd/Flavodoxin_OxRdtase_N"/>
</dbReference>
<dbReference type="AlphaFoldDB" id="A0A3D4V5M6"/>
<dbReference type="EMBL" id="DPIY01000002">
    <property type="protein sequence ID" value="HCT56052.1"/>
    <property type="molecule type" value="Genomic_DNA"/>
</dbReference>
<dbReference type="FunFam" id="3.40.50.970:FF:000022">
    <property type="entry name" value="2-oxoglutarate ferredoxin oxidoreductase alpha subunit"/>
    <property type="match status" value="1"/>
</dbReference>
<dbReference type="InterPro" id="IPR029061">
    <property type="entry name" value="THDP-binding"/>
</dbReference>
<comment type="caution">
    <text evidence="4">The sequence shown here is derived from an EMBL/GenBank/DDBJ whole genome shotgun (WGS) entry which is preliminary data.</text>
</comment>
<dbReference type="GO" id="GO:0006979">
    <property type="term" value="P:response to oxidative stress"/>
    <property type="evidence" value="ECO:0007669"/>
    <property type="project" value="TreeGrafter"/>
</dbReference>
<dbReference type="Pfam" id="PF01558">
    <property type="entry name" value="POR"/>
    <property type="match status" value="1"/>
</dbReference>
<dbReference type="InterPro" id="IPR050722">
    <property type="entry name" value="Pyruvate:ferred/Flavod_OxRd"/>
</dbReference>
<organism evidence="4 5">
    <name type="scientific">Gemmatimonas aurantiaca</name>
    <dbReference type="NCBI Taxonomy" id="173480"/>
    <lineage>
        <taxon>Bacteria</taxon>
        <taxon>Pseudomonadati</taxon>
        <taxon>Gemmatimonadota</taxon>
        <taxon>Gemmatimonadia</taxon>
        <taxon>Gemmatimonadales</taxon>
        <taxon>Gemmatimonadaceae</taxon>
        <taxon>Gemmatimonas</taxon>
    </lineage>
</organism>
<evidence type="ECO:0000313" key="4">
    <source>
        <dbReference type="EMBL" id="HCT56052.1"/>
    </source>
</evidence>
<evidence type="ECO:0000256" key="1">
    <source>
        <dbReference type="ARBA" id="ARBA00023002"/>
    </source>
</evidence>
<dbReference type="OMA" id="PTWYTIR"/>
<protein>
    <submittedName>
        <fullName evidence="4">2-oxoacid:acceptor oxidoreductase subunit alpha</fullName>
    </submittedName>
</protein>
<reference evidence="4 5" key="1">
    <citation type="journal article" date="2018" name="Nat. Biotechnol.">
        <title>A standardized bacterial taxonomy based on genome phylogeny substantially revises the tree of life.</title>
        <authorList>
            <person name="Parks D.H."/>
            <person name="Chuvochina M."/>
            <person name="Waite D.W."/>
            <person name="Rinke C."/>
            <person name="Skarshewski A."/>
            <person name="Chaumeil P.A."/>
            <person name="Hugenholtz P."/>
        </authorList>
    </citation>
    <scope>NUCLEOTIDE SEQUENCE [LARGE SCALE GENOMIC DNA]</scope>
    <source>
        <strain evidence="4">UBA8844</strain>
    </source>
</reference>
<sequence length="612" mass="66459">MSGINDFAFKIGTVNGTGSASANGLLMQAIFRMGIPVSGKNIFPSNIQGLPTWYEIRVSKDGYMARPSEVDLVVALNPATYAKDVATVRPGGYLLYDSSWPLDPDLVREGITIMGIPFGRLCVENFQGDRDRTLLRNIVYAGSLAALLGIDMDVVSKMLEEKYGKKPKLLTSNHKAIQLGYEYAKAHFTCPLPFSLEKMDHTSDSILIDGNTACALGAVYAGATVGAWYPITPATALMEQFKAFCDKFRVDKETGAHNYAILQAEDELSAAGIIIGAGWAGARAFTNTSGPGISLMQEFIGLAYYTDIPAVFFDIQRCGPATGMPTRTQQADLLSLAYASHGDTKHLVIFPANPGEAFEMSVQSFDLAERFQTPVFVATDLDIGMNDWMVKRFTWDDSYTPDRGKVLHKEDLEKIQKFSRYLDVDGDGIAARTLPGVGGKGAYFVRGSGHDKHAAYTEDSDAYQELVDRLKRKFEHAATAMPKPVFTLQDGADVGLVTLGGCDAAVREAADKLRAQGIVADVMRVRAFPFGAEVKDFFSRHERVFVIEQNRDAQLRSLLAIELGIPRDSMLSIVDYGGMPLTAKVVVDAVSKKLGALGHVPSTLGATNGVHA</sequence>
<dbReference type="Gene3D" id="3.40.920.10">
    <property type="entry name" value="Pyruvate-ferredoxin oxidoreductase, PFOR, domain III"/>
    <property type="match status" value="1"/>
</dbReference>
<evidence type="ECO:0000259" key="3">
    <source>
        <dbReference type="Pfam" id="PF01855"/>
    </source>
</evidence>
<gene>
    <name evidence="4" type="ORF">DGD08_02445</name>
</gene>
<dbReference type="Pfam" id="PF01855">
    <property type="entry name" value="POR_N"/>
    <property type="match status" value="1"/>
</dbReference>
<dbReference type="SUPFAM" id="SSF52518">
    <property type="entry name" value="Thiamin diphosphate-binding fold (THDP-binding)"/>
    <property type="match status" value="1"/>
</dbReference>
<feature type="domain" description="Pyruvate flavodoxin/ferredoxin oxidoreductase pyrimidine binding" evidence="3">
    <location>
        <begin position="217"/>
        <end position="380"/>
    </location>
</feature>
<proteinExistence type="predicted"/>
<dbReference type="SUPFAM" id="SSF53323">
    <property type="entry name" value="Pyruvate-ferredoxin oxidoreductase, PFOR, domain III"/>
    <property type="match status" value="1"/>
</dbReference>
<dbReference type="PANTHER" id="PTHR32154">
    <property type="entry name" value="PYRUVATE-FLAVODOXIN OXIDOREDUCTASE-RELATED"/>
    <property type="match status" value="1"/>
</dbReference>
<dbReference type="Gene3D" id="3.40.50.970">
    <property type="match status" value="1"/>
</dbReference>
<dbReference type="Gene3D" id="3.40.50.920">
    <property type="match status" value="1"/>
</dbReference>
<dbReference type="GO" id="GO:0016903">
    <property type="term" value="F:oxidoreductase activity, acting on the aldehyde or oxo group of donors"/>
    <property type="evidence" value="ECO:0007669"/>
    <property type="project" value="InterPro"/>
</dbReference>
<accession>A0A3D4V5M6</accession>
<dbReference type="NCBIfam" id="TIGR03710">
    <property type="entry name" value="OAFO_sf"/>
    <property type="match status" value="1"/>
</dbReference>
<dbReference type="SUPFAM" id="SSF52922">
    <property type="entry name" value="TK C-terminal domain-like"/>
    <property type="match status" value="1"/>
</dbReference>
<dbReference type="Proteomes" id="UP000264071">
    <property type="component" value="Unassembled WGS sequence"/>
</dbReference>
<evidence type="ECO:0000259" key="2">
    <source>
        <dbReference type="Pfam" id="PF01558"/>
    </source>
</evidence>
<dbReference type="PANTHER" id="PTHR32154:SF29">
    <property type="entry name" value="BLR6743 PROTEIN"/>
    <property type="match status" value="1"/>
</dbReference>
<keyword evidence="1" id="KW-0560">Oxidoreductase</keyword>
<dbReference type="InterPro" id="IPR002869">
    <property type="entry name" value="Pyrv_flavodox_OxRed_cen"/>
</dbReference>